<dbReference type="RefSeq" id="WP_270114629.1">
    <property type="nucleotide sequence ID" value="NZ_BAAAOL010000007.1"/>
</dbReference>
<gene>
    <name evidence="3" type="ORF">GALLR39Z86_37780</name>
</gene>
<evidence type="ECO:0000313" key="3">
    <source>
        <dbReference type="EMBL" id="GLI43928.1"/>
    </source>
</evidence>
<feature type="region of interest" description="Disordered" evidence="1">
    <location>
        <begin position="1"/>
        <end position="47"/>
    </location>
</feature>
<feature type="transmembrane region" description="Helical" evidence="2">
    <location>
        <begin position="57"/>
        <end position="78"/>
    </location>
</feature>
<reference evidence="3" key="1">
    <citation type="submission" date="2022-12" db="EMBL/GenBank/DDBJ databases">
        <title>Reference genome sequencing for broad-spectrum identification of bacterial and archaeal isolates by mass spectrometry.</title>
        <authorList>
            <person name="Sekiguchi Y."/>
            <person name="Tourlousse D.M."/>
        </authorList>
    </citation>
    <scope>NUCLEOTIDE SEQUENCE</scope>
    <source>
        <strain evidence="3">LLR39Z86</strain>
    </source>
</reference>
<sequence length="122" mass="13216">MKSQQDSQKSNAEPGVETDALRLSDIAGRDSVEFPENEPYDDEEALVTESGSRTGRIVMILAVAGIAAVAVVGAKIAYDRHKSATGYRRAVEHIEDARDAIMSAAGELPERSRAVLHKVTHR</sequence>
<keyword evidence="2" id="KW-0472">Membrane</keyword>
<comment type="caution">
    <text evidence="3">The sequence shown here is derived from an EMBL/GenBank/DDBJ whole genome shotgun (WGS) entry which is preliminary data.</text>
</comment>
<feature type="compositionally biased region" description="Polar residues" evidence="1">
    <location>
        <begin position="1"/>
        <end position="11"/>
    </location>
</feature>
<proteinExistence type="predicted"/>
<name>A0A9W6GC16_9ACTN</name>
<evidence type="ECO:0000256" key="1">
    <source>
        <dbReference type="SAM" id="MobiDB-lite"/>
    </source>
</evidence>
<keyword evidence="2" id="KW-0812">Transmembrane</keyword>
<protein>
    <submittedName>
        <fullName evidence="3">Uncharacterized protein</fullName>
    </submittedName>
</protein>
<feature type="compositionally biased region" description="Basic and acidic residues" evidence="1">
    <location>
        <begin position="19"/>
        <end position="32"/>
    </location>
</feature>
<feature type="compositionally biased region" description="Acidic residues" evidence="1">
    <location>
        <begin position="33"/>
        <end position="46"/>
    </location>
</feature>
<organism evidence="3 4">
    <name type="scientific">Glycomyces algeriensis</name>
    <dbReference type="NCBI Taxonomy" id="256037"/>
    <lineage>
        <taxon>Bacteria</taxon>
        <taxon>Bacillati</taxon>
        <taxon>Actinomycetota</taxon>
        <taxon>Actinomycetes</taxon>
        <taxon>Glycomycetales</taxon>
        <taxon>Glycomycetaceae</taxon>
        <taxon>Glycomyces</taxon>
    </lineage>
</organism>
<accession>A0A9W6GC16</accession>
<keyword evidence="2" id="KW-1133">Transmembrane helix</keyword>
<dbReference type="Proteomes" id="UP001144313">
    <property type="component" value="Unassembled WGS sequence"/>
</dbReference>
<dbReference type="AlphaFoldDB" id="A0A9W6GC16"/>
<keyword evidence="4" id="KW-1185">Reference proteome</keyword>
<dbReference type="EMBL" id="BSDT01000001">
    <property type="protein sequence ID" value="GLI43928.1"/>
    <property type="molecule type" value="Genomic_DNA"/>
</dbReference>
<evidence type="ECO:0000256" key="2">
    <source>
        <dbReference type="SAM" id="Phobius"/>
    </source>
</evidence>
<evidence type="ECO:0000313" key="4">
    <source>
        <dbReference type="Proteomes" id="UP001144313"/>
    </source>
</evidence>